<evidence type="ECO:0000313" key="2">
    <source>
        <dbReference type="EMBL" id="CAG7734026.1"/>
    </source>
</evidence>
<name>A0A8J2KEZ2_9HEXA</name>
<organism evidence="2 3">
    <name type="scientific">Allacma fusca</name>
    <dbReference type="NCBI Taxonomy" id="39272"/>
    <lineage>
        <taxon>Eukaryota</taxon>
        <taxon>Metazoa</taxon>
        <taxon>Ecdysozoa</taxon>
        <taxon>Arthropoda</taxon>
        <taxon>Hexapoda</taxon>
        <taxon>Collembola</taxon>
        <taxon>Symphypleona</taxon>
        <taxon>Sminthuridae</taxon>
        <taxon>Allacma</taxon>
    </lineage>
</organism>
<accession>A0A8J2KEZ2</accession>
<sequence>GSGKSEYYRNSVCRRYFPSVRITLDPTLKVPDCERGVDDQDDSCHSDSNECQTNHNFQDDDQDADNIRMKDDNDSGNHEETTVEWLNLV</sequence>
<feature type="non-terminal residue" evidence="2">
    <location>
        <position position="1"/>
    </location>
</feature>
<gene>
    <name evidence="2" type="ORF">AFUS01_LOCUS22435</name>
</gene>
<dbReference type="AlphaFoldDB" id="A0A8J2KEZ2"/>
<feature type="region of interest" description="Disordered" evidence="1">
    <location>
        <begin position="36"/>
        <end position="89"/>
    </location>
</feature>
<feature type="compositionally biased region" description="Basic and acidic residues" evidence="1">
    <location>
        <begin position="36"/>
        <end position="48"/>
    </location>
</feature>
<evidence type="ECO:0000313" key="3">
    <source>
        <dbReference type="Proteomes" id="UP000708208"/>
    </source>
</evidence>
<dbReference type="Proteomes" id="UP000708208">
    <property type="component" value="Unassembled WGS sequence"/>
</dbReference>
<evidence type="ECO:0000256" key="1">
    <source>
        <dbReference type="SAM" id="MobiDB-lite"/>
    </source>
</evidence>
<proteinExistence type="predicted"/>
<feature type="compositionally biased region" description="Basic and acidic residues" evidence="1">
    <location>
        <begin position="65"/>
        <end position="81"/>
    </location>
</feature>
<reference evidence="2" key="1">
    <citation type="submission" date="2021-06" db="EMBL/GenBank/DDBJ databases">
        <authorList>
            <person name="Hodson N. C."/>
            <person name="Mongue J. A."/>
            <person name="Jaron S. K."/>
        </authorList>
    </citation>
    <scope>NUCLEOTIDE SEQUENCE</scope>
</reference>
<dbReference type="EMBL" id="CAJVCH010261123">
    <property type="protein sequence ID" value="CAG7734026.1"/>
    <property type="molecule type" value="Genomic_DNA"/>
</dbReference>
<keyword evidence="3" id="KW-1185">Reference proteome</keyword>
<protein>
    <submittedName>
        <fullName evidence="2">Uncharacterized protein</fullName>
    </submittedName>
</protein>
<comment type="caution">
    <text evidence="2">The sequence shown here is derived from an EMBL/GenBank/DDBJ whole genome shotgun (WGS) entry which is preliminary data.</text>
</comment>
<feature type="non-terminal residue" evidence="2">
    <location>
        <position position="89"/>
    </location>
</feature>